<evidence type="ECO:0000256" key="6">
    <source>
        <dbReference type="ARBA" id="ARBA00034078"/>
    </source>
</evidence>
<evidence type="ECO:0000256" key="4">
    <source>
        <dbReference type="ARBA" id="ARBA00023014"/>
    </source>
</evidence>
<dbReference type="Gene3D" id="2.102.10.10">
    <property type="entry name" value="Rieske [2Fe-2S] iron-sulphur domain"/>
    <property type="match status" value="1"/>
</dbReference>
<dbReference type="AlphaFoldDB" id="A0A5Q2N0B0"/>
<dbReference type="PRINTS" id="PR00162">
    <property type="entry name" value="RIESKE"/>
</dbReference>
<evidence type="ECO:0000313" key="9">
    <source>
        <dbReference type="EMBL" id="QGG48724.1"/>
    </source>
</evidence>
<feature type="domain" description="Rieske" evidence="8">
    <location>
        <begin position="47"/>
        <end position="144"/>
    </location>
</feature>
<dbReference type="InterPro" id="IPR006311">
    <property type="entry name" value="TAT_signal"/>
</dbReference>
<evidence type="ECO:0000259" key="8">
    <source>
        <dbReference type="PROSITE" id="PS51296"/>
    </source>
</evidence>
<dbReference type="OrthoDB" id="9767869at2"/>
<dbReference type="InterPro" id="IPR017941">
    <property type="entry name" value="Rieske_2Fe-2S"/>
</dbReference>
<dbReference type="KEGG" id="hcv:FTV88_2631"/>
<evidence type="ECO:0000256" key="3">
    <source>
        <dbReference type="ARBA" id="ARBA00023004"/>
    </source>
</evidence>
<dbReference type="Proteomes" id="UP000366051">
    <property type="component" value="Chromosome"/>
</dbReference>
<accession>A0A5Q2N0B0</accession>
<dbReference type="GO" id="GO:0016020">
    <property type="term" value="C:membrane"/>
    <property type="evidence" value="ECO:0007669"/>
    <property type="project" value="InterPro"/>
</dbReference>
<dbReference type="EMBL" id="CP045875">
    <property type="protein sequence ID" value="QGG48724.1"/>
    <property type="molecule type" value="Genomic_DNA"/>
</dbReference>
<dbReference type="GO" id="GO:0051537">
    <property type="term" value="F:2 iron, 2 sulfur cluster binding"/>
    <property type="evidence" value="ECO:0007669"/>
    <property type="project" value="UniProtKB-KW"/>
</dbReference>
<evidence type="ECO:0000256" key="5">
    <source>
        <dbReference type="ARBA" id="ARBA00023157"/>
    </source>
</evidence>
<keyword evidence="4" id="KW-0411">Iron-sulfur</keyword>
<gene>
    <name evidence="9" type="primary">petC</name>
    <name evidence="9" type="ORF">FTV88_2631</name>
</gene>
<evidence type="ECO:0000256" key="2">
    <source>
        <dbReference type="ARBA" id="ARBA00022723"/>
    </source>
</evidence>
<keyword evidence="7" id="KW-0732">Signal</keyword>
<comment type="cofactor">
    <cofactor evidence="6">
        <name>[2Fe-2S] cluster</name>
        <dbReference type="ChEBI" id="CHEBI:190135"/>
    </cofactor>
</comment>
<evidence type="ECO:0000313" key="10">
    <source>
        <dbReference type="Proteomes" id="UP000366051"/>
    </source>
</evidence>
<dbReference type="GO" id="GO:0016705">
    <property type="term" value="F:oxidoreductase activity, acting on paired donors, with incorporation or reduction of molecular oxygen"/>
    <property type="evidence" value="ECO:0007669"/>
    <property type="project" value="UniProtKB-ARBA"/>
</dbReference>
<keyword evidence="5" id="KW-1015">Disulfide bond</keyword>
<dbReference type="CDD" id="cd03467">
    <property type="entry name" value="Rieske"/>
    <property type="match status" value="1"/>
</dbReference>
<dbReference type="InterPro" id="IPR005805">
    <property type="entry name" value="Rieske_Fe-S_prot_C"/>
</dbReference>
<dbReference type="InterPro" id="IPR014349">
    <property type="entry name" value="Rieske_Fe-S_prot"/>
</dbReference>
<reference evidence="10" key="1">
    <citation type="submission" date="2019-11" db="EMBL/GenBank/DDBJ databases">
        <title>Genome sequence of Heliorestis convoluta strain HH, an alkaliphilic and minimalistic phototrophic bacterium from a soda lake in Egypt.</title>
        <authorList>
            <person name="Dewey E.D."/>
            <person name="Stokes L.M."/>
            <person name="Burchell B.M."/>
            <person name="Shaffer K.N."/>
            <person name="Huntington A.M."/>
            <person name="Baker J.M."/>
            <person name="Nadendla S."/>
            <person name="Giglio M.G."/>
            <person name="Touchman J.W."/>
            <person name="Blankenship R.E."/>
            <person name="Madigan M.T."/>
            <person name="Sattley W.M."/>
        </authorList>
    </citation>
    <scope>NUCLEOTIDE SEQUENCE [LARGE SCALE GENOMIC DNA]</scope>
    <source>
        <strain evidence="10">HH</strain>
    </source>
</reference>
<name>A0A5Q2N0B0_9FIRM</name>
<dbReference type="GO" id="GO:0004497">
    <property type="term" value="F:monooxygenase activity"/>
    <property type="evidence" value="ECO:0007669"/>
    <property type="project" value="UniProtKB-ARBA"/>
</dbReference>
<feature type="chain" id="PRO_5024398304" evidence="7">
    <location>
        <begin position="25"/>
        <end position="150"/>
    </location>
</feature>
<keyword evidence="2" id="KW-0479">Metal-binding</keyword>
<sequence>MDNNVSRRKFLGGLIAVPTVAALAAPLAAVGAYVYPPDSFLQPPKPKKVGNIADLKPWDSIQFGYNQAPAMVIKTDTDDVVAYYLKCTHLGCTVEVPQGNLDGQQLVCPCHGGYFDPLGNNTGGPPPTPLKQLAVTIDENGDIIVEERMA</sequence>
<proteinExistence type="predicted"/>
<dbReference type="InterPro" id="IPR036922">
    <property type="entry name" value="Rieske_2Fe-2S_sf"/>
</dbReference>
<protein>
    <submittedName>
        <fullName evidence="9">Rieske iron sulfur protein subunit of cytochrome bc complex, PetC</fullName>
    </submittedName>
</protein>
<dbReference type="GO" id="GO:0046872">
    <property type="term" value="F:metal ion binding"/>
    <property type="evidence" value="ECO:0007669"/>
    <property type="project" value="UniProtKB-KW"/>
</dbReference>
<dbReference type="Pfam" id="PF00355">
    <property type="entry name" value="Rieske"/>
    <property type="match status" value="1"/>
</dbReference>
<dbReference type="RefSeq" id="WP_153725837.1">
    <property type="nucleotide sequence ID" value="NZ_CP045875.1"/>
</dbReference>
<keyword evidence="10" id="KW-1185">Reference proteome</keyword>
<keyword evidence="1" id="KW-0001">2Fe-2S</keyword>
<dbReference type="PROSITE" id="PS51318">
    <property type="entry name" value="TAT"/>
    <property type="match status" value="1"/>
</dbReference>
<feature type="signal peptide" evidence="7">
    <location>
        <begin position="1"/>
        <end position="24"/>
    </location>
</feature>
<dbReference type="PROSITE" id="PS51296">
    <property type="entry name" value="RIESKE"/>
    <property type="match status" value="1"/>
</dbReference>
<dbReference type="SUPFAM" id="SSF50022">
    <property type="entry name" value="ISP domain"/>
    <property type="match status" value="1"/>
</dbReference>
<keyword evidence="3" id="KW-0408">Iron</keyword>
<dbReference type="PANTHER" id="PTHR10134">
    <property type="entry name" value="CYTOCHROME B-C1 COMPLEX SUBUNIT RIESKE, MITOCHONDRIAL"/>
    <property type="match status" value="1"/>
</dbReference>
<evidence type="ECO:0000256" key="7">
    <source>
        <dbReference type="SAM" id="SignalP"/>
    </source>
</evidence>
<evidence type="ECO:0000256" key="1">
    <source>
        <dbReference type="ARBA" id="ARBA00022714"/>
    </source>
</evidence>
<organism evidence="9 10">
    <name type="scientific">Heliorestis convoluta</name>
    <dbReference type="NCBI Taxonomy" id="356322"/>
    <lineage>
        <taxon>Bacteria</taxon>
        <taxon>Bacillati</taxon>
        <taxon>Bacillota</taxon>
        <taxon>Clostridia</taxon>
        <taxon>Eubacteriales</taxon>
        <taxon>Heliobacteriaceae</taxon>
        <taxon>Heliorestis</taxon>
    </lineage>
</organism>